<evidence type="ECO:0000256" key="2">
    <source>
        <dbReference type="PROSITE-ProRule" id="PRU00176"/>
    </source>
</evidence>
<feature type="region of interest" description="Disordered" evidence="3">
    <location>
        <begin position="105"/>
        <end position="125"/>
    </location>
</feature>
<evidence type="ECO:0000256" key="1">
    <source>
        <dbReference type="ARBA" id="ARBA00022884"/>
    </source>
</evidence>
<proteinExistence type="predicted"/>
<sequence length="708" mass="82252">MNNYSRDPPSKILLLVITQLSPTFPLCNDLLFQQFTKYGDIKKILIFERGKANKAFVEYYDVKHAIEARKEKLGKYLAEGEGKLTIHFSRLKNLDLEVVDKSRGTNYTQASSTNSESMKHSNTDDPNVLRQQIELFTRTFTQTSQRNLNSTRNDEINNLLNSDSDDDIDILKQQKQQGPQINQDVKNMITQKPSQIIQVTSIDDRVTAKMLYNIFNKFGNVEELLLEKQMQRAFVRYQTIEFAQIGKEYLNNIQFFDQQWRISYRPLQQLEPSTISDEYMIYYNPNGPKVIVPLSKTIILSGVTEAMEISEMMRLVAKVTGLLFLYEKFQVFIVQYISLKIQYLQFMNNYSRDPPSKILLLVITQLSPTFPLCNDLLFQQFTKYGDIKKILIFERGKANKAFVEYYDVKHAIEARKEKLGKYLAEGEGKLTIHFSRLKNLDLEVVDKSRGTNYTQASSTNSESMKHSNTDDPNVLRQQIELFTRTFTQTSQRNLNSTRNDEINNLLNSDSDDDIDILKQQKQQGPQINQDVKNMITQKPSQIIQVTSIDDRVTAKMLYNIFNKFGNVEELLLEKQMQRAFVRYQTIEFAQIGKEYLNNIQFFDQQWRISYRPLQQLEPSTISDEYMIYYNPNGPKVIVPLSKTIILSGVTEAMEISEMMRLVAKVTEIKIISADSLEITMINISETLKIIAVFSDYEYKNQKLIISIK</sequence>
<name>A0A8S1RXJ1_9CILI</name>
<dbReference type="Proteomes" id="UP000689195">
    <property type="component" value="Unassembled WGS sequence"/>
</dbReference>
<dbReference type="Pfam" id="PF13893">
    <property type="entry name" value="RRM_5"/>
    <property type="match status" value="2"/>
</dbReference>
<protein>
    <recommendedName>
        <fullName evidence="4">RRM domain-containing protein</fullName>
    </recommendedName>
</protein>
<feature type="compositionally biased region" description="Polar residues" evidence="3">
    <location>
        <begin position="105"/>
        <end position="116"/>
    </location>
</feature>
<dbReference type="EMBL" id="CAJJDO010000001">
    <property type="protein sequence ID" value="CAD8131529.1"/>
    <property type="molecule type" value="Genomic_DNA"/>
</dbReference>
<keyword evidence="1 2" id="KW-0694">RNA-binding</keyword>
<evidence type="ECO:0000256" key="3">
    <source>
        <dbReference type="SAM" id="MobiDB-lite"/>
    </source>
</evidence>
<gene>
    <name evidence="5" type="ORF">PPENT_87.1.T0010127</name>
</gene>
<dbReference type="FunFam" id="3.30.70.330:FF:000977">
    <property type="entry name" value="Uncharacterized protein"/>
    <property type="match status" value="2"/>
</dbReference>
<organism evidence="5 6">
    <name type="scientific">Paramecium pentaurelia</name>
    <dbReference type="NCBI Taxonomy" id="43138"/>
    <lineage>
        <taxon>Eukaryota</taxon>
        <taxon>Sar</taxon>
        <taxon>Alveolata</taxon>
        <taxon>Ciliophora</taxon>
        <taxon>Intramacronucleata</taxon>
        <taxon>Oligohymenophorea</taxon>
        <taxon>Peniculida</taxon>
        <taxon>Parameciidae</taxon>
        <taxon>Paramecium</taxon>
    </lineage>
</organism>
<feature type="domain" description="RRM" evidence="4">
    <location>
        <begin position="541"/>
        <end position="613"/>
    </location>
</feature>
<accession>A0A8S1RXJ1</accession>
<feature type="region of interest" description="Disordered" evidence="3">
    <location>
        <begin position="451"/>
        <end position="471"/>
    </location>
</feature>
<evidence type="ECO:0000313" key="6">
    <source>
        <dbReference type="Proteomes" id="UP000689195"/>
    </source>
</evidence>
<dbReference type="AlphaFoldDB" id="A0A8S1RXJ1"/>
<comment type="caution">
    <text evidence="5">The sequence shown here is derived from an EMBL/GenBank/DDBJ whole genome shotgun (WGS) entry which is preliminary data.</text>
</comment>
<dbReference type="OrthoDB" id="296632at2759"/>
<reference evidence="5" key="1">
    <citation type="submission" date="2021-01" db="EMBL/GenBank/DDBJ databases">
        <authorList>
            <consortium name="Genoscope - CEA"/>
            <person name="William W."/>
        </authorList>
    </citation>
    <scope>NUCLEOTIDE SEQUENCE</scope>
</reference>
<feature type="domain" description="RRM" evidence="4">
    <location>
        <begin position="195"/>
        <end position="267"/>
    </location>
</feature>
<dbReference type="SMART" id="SM00360">
    <property type="entry name" value="RRM"/>
    <property type="match status" value="4"/>
</dbReference>
<dbReference type="PROSITE" id="PS50102">
    <property type="entry name" value="RRM"/>
    <property type="match status" value="2"/>
</dbReference>
<keyword evidence="6" id="KW-1185">Reference proteome</keyword>
<dbReference type="GO" id="GO:0003723">
    <property type="term" value="F:RNA binding"/>
    <property type="evidence" value="ECO:0007669"/>
    <property type="project" value="UniProtKB-UniRule"/>
</dbReference>
<dbReference type="PANTHER" id="PTHR23189">
    <property type="entry name" value="RNA RECOGNITION MOTIF-CONTAINING"/>
    <property type="match status" value="1"/>
</dbReference>
<feature type="compositionally biased region" description="Polar residues" evidence="3">
    <location>
        <begin position="451"/>
        <end position="462"/>
    </location>
</feature>
<dbReference type="Pfam" id="PF00076">
    <property type="entry name" value="RRM_1"/>
    <property type="match status" value="2"/>
</dbReference>
<evidence type="ECO:0000313" key="5">
    <source>
        <dbReference type="EMBL" id="CAD8131529.1"/>
    </source>
</evidence>
<evidence type="ECO:0000259" key="4">
    <source>
        <dbReference type="PROSITE" id="PS50102"/>
    </source>
</evidence>
<dbReference type="FunFam" id="3.30.70.330:FF:000566">
    <property type="entry name" value="Uncharacterized protein"/>
    <property type="match status" value="2"/>
</dbReference>
<dbReference type="InterPro" id="IPR000504">
    <property type="entry name" value="RRM_dom"/>
</dbReference>
<dbReference type="CDD" id="cd00590">
    <property type="entry name" value="RRM_SF"/>
    <property type="match status" value="2"/>
</dbReference>